<gene>
    <name evidence="2" type="ORF">N7U68_00720</name>
</gene>
<dbReference type="RefSeq" id="WP_165198432.1">
    <property type="nucleotide sequence ID" value="NZ_CP106737.1"/>
</dbReference>
<proteinExistence type="predicted"/>
<dbReference type="PROSITE" id="PS51257">
    <property type="entry name" value="PROKAR_LIPOPROTEIN"/>
    <property type="match status" value="1"/>
</dbReference>
<reference evidence="2" key="1">
    <citation type="submission" date="2022-10" db="EMBL/GenBank/DDBJ databases">
        <title>Roseovarius pelagicus sp. nov., isolated from Arctic seawater.</title>
        <authorList>
            <person name="Hong Y.W."/>
            <person name="Hwang C.Y."/>
        </authorList>
    </citation>
    <scope>NUCLEOTIDE SEQUENCE</scope>
    <source>
        <strain evidence="2">HL-MP18</strain>
        <plasmid evidence="2">unnamed2</plasmid>
    </source>
</reference>
<keyword evidence="3" id="KW-1185">Reference proteome</keyword>
<evidence type="ECO:0000256" key="1">
    <source>
        <dbReference type="SAM" id="SignalP"/>
    </source>
</evidence>
<dbReference type="InterPro" id="IPR023373">
    <property type="entry name" value="YmcC_sf"/>
</dbReference>
<geneLocation type="plasmid" evidence="2 3">
    <name>unnamed2</name>
</geneLocation>
<feature type="chain" id="PRO_5047115695" evidence="1">
    <location>
        <begin position="22"/>
        <end position="234"/>
    </location>
</feature>
<dbReference type="SUPFAM" id="SSF159270">
    <property type="entry name" value="YmcC-like"/>
    <property type="match status" value="1"/>
</dbReference>
<keyword evidence="2" id="KW-0449">Lipoprotein</keyword>
<organism evidence="2 3">
    <name type="scientific">Roseovarius pelagicus</name>
    <dbReference type="NCBI Taxonomy" id="2980108"/>
    <lineage>
        <taxon>Bacteria</taxon>
        <taxon>Pseudomonadati</taxon>
        <taxon>Pseudomonadota</taxon>
        <taxon>Alphaproteobacteria</taxon>
        <taxon>Rhodobacterales</taxon>
        <taxon>Roseobacteraceae</taxon>
        <taxon>Roseovarius</taxon>
    </lineage>
</organism>
<keyword evidence="1" id="KW-0732">Signal</keyword>
<protein>
    <submittedName>
        <fullName evidence="2">YjbF family lipoprotein</fullName>
    </submittedName>
</protein>
<keyword evidence="2" id="KW-0614">Plasmid</keyword>
<evidence type="ECO:0000313" key="2">
    <source>
        <dbReference type="EMBL" id="UXX81417.1"/>
    </source>
</evidence>
<evidence type="ECO:0000313" key="3">
    <source>
        <dbReference type="Proteomes" id="UP001064087"/>
    </source>
</evidence>
<sequence>MSPKSILRGGTLFALACLSLAACSNRESSDVTATDMLKGTFSAIFKRGGPKAPDPNLIAQTAAKILATTSGQVIFIAIPSRDAMTVMQEIERNGPYVTFGSSDRRSITLKGGIVTATRGLGNDLMSSDVDAVAAIIRARQDGAASRVNRYLDGENYTVALDPYCQIKSEGGEQVSLGEVHTSTTRMLESCIADKDEFRDTTFQNSYQVTPGGRIVQSRQWISPLNGYIVIQSLR</sequence>
<accession>A0ABY6D5I8</accession>
<dbReference type="Proteomes" id="UP001064087">
    <property type="component" value="Plasmid unnamed2"/>
</dbReference>
<name>A0ABY6D5I8_9RHOB</name>
<feature type="signal peptide" evidence="1">
    <location>
        <begin position="1"/>
        <end position="21"/>
    </location>
</feature>
<dbReference type="Pfam" id="PF11102">
    <property type="entry name" value="YjbF"/>
    <property type="match status" value="1"/>
</dbReference>
<dbReference type="Gene3D" id="2.40.360.10">
    <property type="entry name" value="YmcC-like"/>
    <property type="match status" value="1"/>
</dbReference>
<dbReference type="InterPro" id="IPR021308">
    <property type="entry name" value="GfcB"/>
</dbReference>
<dbReference type="EMBL" id="CP106737">
    <property type="protein sequence ID" value="UXX81417.1"/>
    <property type="molecule type" value="Genomic_DNA"/>
</dbReference>